<proteinExistence type="predicted"/>
<dbReference type="EMBL" id="JAOSHN010000004">
    <property type="protein sequence ID" value="MCU7378960.1"/>
    <property type="molecule type" value="Genomic_DNA"/>
</dbReference>
<feature type="transmembrane region" description="Helical" evidence="1">
    <location>
        <begin position="7"/>
        <end position="26"/>
    </location>
</feature>
<keyword evidence="1" id="KW-0812">Transmembrane</keyword>
<sequence length="249" mass="28266">MNIKKVCLPICAVTIALILGISIWSVTNQKVFGSDITANNADNLESFAALQVEKSDLQDKLGPNSIYPEFRINVEEENLLDKSQAEAISETENELLEKEALYWYATNHGIQLSEEETQQRIEAAITDAKTAENYDEVAEACKAAGTTFEATMRENKETYKKEYIINDLYNAKLATFNEGEKQLSEERLSAWEAYWDDFVKTTVSEYKKTKNFAILDKAISKNKVLIQKDITDIDRVKASDISVFNKLNY</sequence>
<keyword evidence="1" id="KW-0472">Membrane</keyword>
<gene>
    <name evidence="2" type="ORF">OBO34_11395</name>
</gene>
<keyword evidence="1" id="KW-1133">Transmembrane helix</keyword>
<protein>
    <submittedName>
        <fullName evidence="2">Uncharacterized protein</fullName>
    </submittedName>
</protein>
<evidence type="ECO:0000313" key="2">
    <source>
        <dbReference type="EMBL" id="MCU7378960.1"/>
    </source>
</evidence>
<accession>A0A9J6QNJ3</accession>
<evidence type="ECO:0000313" key="3">
    <source>
        <dbReference type="Proteomes" id="UP001065549"/>
    </source>
</evidence>
<dbReference type="Proteomes" id="UP001065549">
    <property type="component" value="Unassembled WGS sequence"/>
</dbReference>
<evidence type="ECO:0000256" key="1">
    <source>
        <dbReference type="SAM" id="Phobius"/>
    </source>
</evidence>
<organism evidence="2 3">
    <name type="scientific">Hominibacterium faecale</name>
    <dbReference type="NCBI Taxonomy" id="2839743"/>
    <lineage>
        <taxon>Bacteria</taxon>
        <taxon>Bacillati</taxon>
        <taxon>Bacillota</taxon>
        <taxon>Clostridia</taxon>
        <taxon>Peptostreptococcales</taxon>
        <taxon>Anaerovoracaceae</taxon>
        <taxon>Hominibacterium</taxon>
    </lineage>
</organism>
<dbReference type="RefSeq" id="WP_253021187.1">
    <property type="nucleotide sequence ID" value="NZ_JAOSHN010000004.1"/>
</dbReference>
<comment type="caution">
    <text evidence="2">The sequence shown here is derived from an EMBL/GenBank/DDBJ whole genome shotgun (WGS) entry which is preliminary data.</text>
</comment>
<keyword evidence="3" id="KW-1185">Reference proteome</keyword>
<name>A0A9J6QNJ3_9FIRM</name>
<dbReference type="AlphaFoldDB" id="A0A9J6QNJ3"/>
<reference evidence="2" key="1">
    <citation type="submission" date="2022-09" db="EMBL/GenBank/DDBJ databases">
        <title>Culturomic study of gut microbiota in children with autism spectrum disorder.</title>
        <authorList>
            <person name="Efimov B.A."/>
            <person name="Chaplin A.V."/>
            <person name="Sokolova S.R."/>
            <person name="Pikina A.P."/>
            <person name="Korzhanova M."/>
            <person name="Belova V."/>
            <person name="Korostin D."/>
        </authorList>
    </citation>
    <scope>NUCLEOTIDE SEQUENCE</scope>
    <source>
        <strain evidence="2">ASD5510</strain>
    </source>
</reference>